<name>A0A1X6NQ24_PORUM</name>
<keyword evidence="1" id="KW-0175">Coiled coil</keyword>
<evidence type="ECO:0000256" key="2">
    <source>
        <dbReference type="SAM" id="MobiDB-lite"/>
    </source>
</evidence>
<accession>A0A1X6NQ24</accession>
<feature type="coiled-coil region" evidence="1">
    <location>
        <begin position="92"/>
        <end position="119"/>
    </location>
</feature>
<organism evidence="3 4">
    <name type="scientific">Porphyra umbilicalis</name>
    <name type="common">Purple laver</name>
    <name type="synonym">Red alga</name>
    <dbReference type="NCBI Taxonomy" id="2786"/>
    <lineage>
        <taxon>Eukaryota</taxon>
        <taxon>Rhodophyta</taxon>
        <taxon>Bangiophyceae</taxon>
        <taxon>Bangiales</taxon>
        <taxon>Bangiaceae</taxon>
        <taxon>Porphyra</taxon>
    </lineage>
</organism>
<sequence>MHPVSRPPPDVRLGALAPPFVAGRRGAAPAGPSPLLGAGRPPPTLTPLVPFYTAPAPPPFDTSFGLIATHFAAADASRAAAAARRDAIAATAREAAADLRAVDEQLAALRSRRSALRADGRRVDGAVAGVGAKLAAVEARVRRIAAESRRFEELVAREEAAEALGGGGDGGVDGPAETEGAASVRGGGGDVWSGGQAVGEEEWGEGDDVPGGLFPQA</sequence>
<gene>
    <name evidence="3" type="ORF">BU14_0746s0003</name>
</gene>
<keyword evidence="4" id="KW-1185">Reference proteome</keyword>
<dbReference type="EMBL" id="KV919252">
    <property type="protein sequence ID" value="OSX70463.1"/>
    <property type="molecule type" value="Genomic_DNA"/>
</dbReference>
<dbReference type="Proteomes" id="UP000218209">
    <property type="component" value="Unassembled WGS sequence"/>
</dbReference>
<evidence type="ECO:0000313" key="4">
    <source>
        <dbReference type="Proteomes" id="UP000218209"/>
    </source>
</evidence>
<feature type="compositionally biased region" description="Acidic residues" evidence="2">
    <location>
        <begin position="199"/>
        <end position="208"/>
    </location>
</feature>
<dbReference type="AlphaFoldDB" id="A0A1X6NQ24"/>
<evidence type="ECO:0000313" key="3">
    <source>
        <dbReference type="EMBL" id="OSX70463.1"/>
    </source>
</evidence>
<reference evidence="3 4" key="1">
    <citation type="submission" date="2017-03" db="EMBL/GenBank/DDBJ databases">
        <title>WGS assembly of Porphyra umbilicalis.</title>
        <authorList>
            <person name="Brawley S.H."/>
            <person name="Blouin N.A."/>
            <person name="Ficko-Blean E."/>
            <person name="Wheeler G.L."/>
            <person name="Lohr M."/>
            <person name="Goodson H.V."/>
            <person name="Jenkins J.W."/>
            <person name="Blaby-Haas C.E."/>
            <person name="Helliwell K.E."/>
            <person name="Chan C."/>
            <person name="Marriage T."/>
            <person name="Bhattacharya D."/>
            <person name="Klein A.S."/>
            <person name="Badis Y."/>
            <person name="Brodie J."/>
            <person name="Cao Y."/>
            <person name="Collen J."/>
            <person name="Dittami S.M."/>
            <person name="Gachon C.M."/>
            <person name="Green B.R."/>
            <person name="Karpowicz S."/>
            <person name="Kim J.W."/>
            <person name="Kudahl U."/>
            <person name="Lin S."/>
            <person name="Michel G."/>
            <person name="Mittag M."/>
            <person name="Olson B.J."/>
            <person name="Pangilinan J."/>
            <person name="Peng Y."/>
            <person name="Qiu H."/>
            <person name="Shu S."/>
            <person name="Singer J.T."/>
            <person name="Smith A.G."/>
            <person name="Sprecher B.N."/>
            <person name="Wagner V."/>
            <person name="Wang W."/>
            <person name="Wang Z.-Y."/>
            <person name="Yan J."/>
            <person name="Yarish C."/>
            <person name="Zoeuner-Riek S."/>
            <person name="Zhuang Y."/>
            <person name="Zou Y."/>
            <person name="Lindquist E.A."/>
            <person name="Grimwood J."/>
            <person name="Barry K."/>
            <person name="Rokhsar D.S."/>
            <person name="Schmutz J."/>
            <person name="Stiller J.W."/>
            <person name="Grossman A.R."/>
            <person name="Prochnik S.E."/>
        </authorList>
    </citation>
    <scope>NUCLEOTIDE SEQUENCE [LARGE SCALE GENOMIC DNA]</scope>
    <source>
        <strain evidence="3">4086291</strain>
    </source>
</reference>
<feature type="compositionally biased region" description="Gly residues" evidence="2">
    <location>
        <begin position="164"/>
        <end position="173"/>
    </location>
</feature>
<evidence type="ECO:0000256" key="1">
    <source>
        <dbReference type="SAM" id="Coils"/>
    </source>
</evidence>
<feature type="region of interest" description="Disordered" evidence="2">
    <location>
        <begin position="162"/>
        <end position="217"/>
    </location>
</feature>
<protein>
    <submittedName>
        <fullName evidence="3">Uncharacterized protein</fullName>
    </submittedName>
</protein>
<proteinExistence type="predicted"/>